<dbReference type="PANTHER" id="PTHR45815">
    <property type="entry name" value="PROTEIN DISULFIDE-ISOMERASE A6"/>
    <property type="match status" value="1"/>
</dbReference>
<dbReference type="RefSeq" id="WP_023389093.1">
    <property type="nucleotide sequence ID" value="NZ_AXUN02000181.1"/>
</dbReference>
<dbReference type="SUPFAM" id="SSF52833">
    <property type="entry name" value="Thioredoxin-like"/>
    <property type="match status" value="1"/>
</dbReference>
<name>V7I3F0_9CLOT</name>
<dbReference type="PROSITE" id="PS51352">
    <property type="entry name" value="THIOREDOXIN_2"/>
    <property type="match status" value="1"/>
</dbReference>
<dbReference type="eggNOG" id="COG3118">
    <property type="taxonomic scope" value="Bacteria"/>
</dbReference>
<dbReference type="GO" id="GO:0015035">
    <property type="term" value="F:protein-disulfide reductase activity"/>
    <property type="evidence" value="ECO:0007669"/>
    <property type="project" value="TreeGrafter"/>
</dbReference>
<dbReference type="InterPro" id="IPR036249">
    <property type="entry name" value="Thioredoxin-like_sf"/>
</dbReference>
<dbReference type="CDD" id="cd02947">
    <property type="entry name" value="TRX_family"/>
    <property type="match status" value="1"/>
</dbReference>
<evidence type="ECO:0000313" key="3">
    <source>
        <dbReference type="Proteomes" id="UP000017747"/>
    </source>
</evidence>
<reference evidence="2 3" key="1">
    <citation type="journal article" date="2014" name="Genome Announc.">
        <title>Genome Sequence of Youngiibacter fragilis, the Type Strain of the Genus Youngiibacter.</title>
        <authorList>
            <person name="Wawrik C.B."/>
            <person name="Callaghan A.V."/>
            <person name="Stamps B.W."/>
            <person name="Wawrik B."/>
        </authorList>
    </citation>
    <scope>NUCLEOTIDE SEQUENCE [LARGE SCALE GENOMIC DNA]</scope>
    <source>
        <strain evidence="2 3">232.1</strain>
    </source>
</reference>
<keyword evidence="3" id="KW-1185">Reference proteome</keyword>
<organism evidence="2 3">
    <name type="scientific">Youngiibacter fragilis 232.1</name>
    <dbReference type="NCBI Taxonomy" id="994573"/>
    <lineage>
        <taxon>Bacteria</taxon>
        <taxon>Bacillati</taxon>
        <taxon>Bacillota</taxon>
        <taxon>Clostridia</taxon>
        <taxon>Eubacteriales</taxon>
        <taxon>Clostridiaceae</taxon>
        <taxon>Youngiibacter</taxon>
    </lineage>
</organism>
<dbReference type="EMBL" id="AXUN02000181">
    <property type="protein sequence ID" value="ETA80398.1"/>
    <property type="molecule type" value="Genomic_DNA"/>
</dbReference>
<gene>
    <name evidence="2" type="ORF">T472_0211585</name>
</gene>
<evidence type="ECO:0000259" key="1">
    <source>
        <dbReference type="PROSITE" id="PS51352"/>
    </source>
</evidence>
<dbReference type="GO" id="GO:0034976">
    <property type="term" value="P:response to endoplasmic reticulum stress"/>
    <property type="evidence" value="ECO:0007669"/>
    <property type="project" value="TreeGrafter"/>
</dbReference>
<protein>
    <submittedName>
        <fullName evidence="2">Thioredoxin</fullName>
    </submittedName>
</protein>
<dbReference type="STRING" id="994573.T472_0211585"/>
<dbReference type="Gene3D" id="3.40.30.10">
    <property type="entry name" value="Glutaredoxin"/>
    <property type="match status" value="1"/>
</dbReference>
<accession>V7I3F0</accession>
<dbReference type="OrthoDB" id="9790390at2"/>
<evidence type="ECO:0000313" key="2">
    <source>
        <dbReference type="EMBL" id="ETA80398.1"/>
    </source>
</evidence>
<dbReference type="Proteomes" id="UP000017747">
    <property type="component" value="Unassembled WGS sequence"/>
</dbReference>
<feature type="domain" description="Thioredoxin" evidence="1">
    <location>
        <begin position="1"/>
        <end position="107"/>
    </location>
</feature>
<comment type="caution">
    <text evidence="2">The sequence shown here is derived from an EMBL/GenBank/DDBJ whole genome shotgun (WGS) entry which is preliminary data.</text>
</comment>
<dbReference type="InterPro" id="IPR013766">
    <property type="entry name" value="Thioredoxin_domain"/>
</dbReference>
<dbReference type="PANTHER" id="PTHR45815:SF3">
    <property type="entry name" value="PROTEIN DISULFIDE-ISOMERASE A6"/>
    <property type="match status" value="1"/>
</dbReference>
<sequence>MIELKTDSYSEVLMGSEIPVFVDFFGESCAICMELLPGVHEMEKEFEGKVAFASVDTGAERKLAMKERVMGLPTMAIYEGGEKKVVEGPKDIKSLDDVRGFINGYLAGK</sequence>
<dbReference type="AlphaFoldDB" id="V7I3F0"/>
<proteinExistence type="predicted"/>
<dbReference type="Pfam" id="PF00085">
    <property type="entry name" value="Thioredoxin"/>
    <property type="match status" value="1"/>
</dbReference>